<evidence type="ECO:0000256" key="6">
    <source>
        <dbReference type="SAM" id="Phobius"/>
    </source>
</evidence>
<dbReference type="GO" id="GO:0016020">
    <property type="term" value="C:membrane"/>
    <property type="evidence" value="ECO:0007669"/>
    <property type="project" value="UniProtKB-SubCell"/>
</dbReference>
<evidence type="ECO:0000259" key="8">
    <source>
        <dbReference type="PROSITE" id="PS50261"/>
    </source>
</evidence>
<protein>
    <recommendedName>
        <fullName evidence="8">G-protein coupled receptors family 2 profile 2 domain-containing protein</fullName>
    </recommendedName>
</protein>
<gene>
    <name evidence="9" type="ORF">MNOR_LOCUS23389</name>
</gene>
<dbReference type="InterPro" id="IPR017981">
    <property type="entry name" value="GPCR_2-like_7TM"/>
</dbReference>
<dbReference type="Gene3D" id="1.20.1070.10">
    <property type="entry name" value="Rhodopsin 7-helix transmembrane proteins"/>
    <property type="match status" value="1"/>
</dbReference>
<dbReference type="PANTHER" id="PTHR46953:SF1">
    <property type="entry name" value="G-PROTEIN COUPLED RECEPTOR MTH-LIKE 1-RELATED"/>
    <property type="match status" value="1"/>
</dbReference>
<evidence type="ECO:0000313" key="10">
    <source>
        <dbReference type="Proteomes" id="UP001497623"/>
    </source>
</evidence>
<dbReference type="PROSITE" id="PS50261">
    <property type="entry name" value="G_PROTEIN_RECEP_F2_4"/>
    <property type="match status" value="1"/>
</dbReference>
<dbReference type="Pfam" id="PF00002">
    <property type="entry name" value="7tm_2"/>
    <property type="match status" value="1"/>
</dbReference>
<keyword evidence="3 6" id="KW-1133">Transmembrane helix</keyword>
<feature type="non-terminal residue" evidence="9">
    <location>
        <position position="703"/>
    </location>
</feature>
<dbReference type="EMBL" id="CAXKWB010020557">
    <property type="protein sequence ID" value="CAL4122667.1"/>
    <property type="molecule type" value="Genomic_DNA"/>
</dbReference>
<reference evidence="9 10" key="1">
    <citation type="submission" date="2024-05" db="EMBL/GenBank/DDBJ databases">
        <authorList>
            <person name="Wallberg A."/>
        </authorList>
    </citation>
    <scope>NUCLEOTIDE SEQUENCE [LARGE SCALE GENOMIC DNA]</scope>
</reference>
<dbReference type="InterPro" id="IPR000832">
    <property type="entry name" value="GPCR_2_secretin-like"/>
</dbReference>
<evidence type="ECO:0000256" key="2">
    <source>
        <dbReference type="ARBA" id="ARBA00022692"/>
    </source>
</evidence>
<feature type="chain" id="PRO_5043988101" description="G-protein coupled receptors family 2 profile 2 domain-containing protein" evidence="7">
    <location>
        <begin position="24"/>
        <end position="703"/>
    </location>
</feature>
<sequence>MDPRRYPGTVLLLVGLLLQLVAAQVPATDPAPPQLELLPQGADSDNVTSDRGSSDTSLTVRQNYVYYVEDLRVVKCHCGADEVLAPDGSCQYFKGGTSLDTEDGEVPTAWANTTIRKLQCPHQHSAFNFSRGDIHLRQRGDLVVQTGVMKGLRVAHYCLTHHLDNEGALTWTARTCIKPPTIPRCCPPGQIILEGGCVHAPSNAPKRWAPPLSAGPLEAPITWPVVKENLTHPVCTNDPLIELPLQVPNHMVALPKGVLLIWEGSQGQTVYTVRDYCIDGHLTAEGKTSYSAYLCYSDPLHVHEKVCKGKTCIRKCCPQGEAFHEYFFRCVPNDTPFLPIFAEEPEDYTLVTGGPLCSSLDSRVEIEDYLLSSSGHMDVLGVDLPPTDYCVDNYISGNGTITHKAHICLEPPSPGAWVVVQSQLLPVLLGISCMFLSLLVGCFVMIPELRAAEGSYQLSHVTSLLASFTAYFFLQIFSSLYYVHYMACMILALVVHFGFLAAFFWLSILCADLWRRVRHLKSFSLGAACTPFVYHLLGWGGPTAIIKMHNSTNLYKPVATTDNLSPAVSRSSGPSAKWQNLIFYFICLIEVFRFPCNSKCKLSFYHIMGHSNILRQTEYANDIGPQTYVYVEVRSAEEQYVAITMYMHMSRVFVLWCWLMQGLQLHIGPHEVPGTICNKISRIHQFVYYIMYFVIVTDQNLVL</sequence>
<feature type="transmembrane region" description="Helical" evidence="6">
    <location>
        <begin position="458"/>
        <end position="477"/>
    </location>
</feature>
<name>A0AAV2RH49_MEGNR</name>
<dbReference type="AlphaFoldDB" id="A0AAV2RH49"/>
<feature type="transmembrane region" description="Helical" evidence="6">
    <location>
        <begin position="424"/>
        <end position="446"/>
    </location>
</feature>
<dbReference type="InterPro" id="IPR052808">
    <property type="entry name" value="GPCR_Mth-like"/>
</dbReference>
<feature type="compositionally biased region" description="Polar residues" evidence="5">
    <location>
        <begin position="43"/>
        <end position="55"/>
    </location>
</feature>
<evidence type="ECO:0000256" key="7">
    <source>
        <dbReference type="SAM" id="SignalP"/>
    </source>
</evidence>
<comment type="subcellular location">
    <subcellularLocation>
        <location evidence="1">Membrane</location>
        <topology evidence="1">Multi-pass membrane protein</topology>
    </subcellularLocation>
</comment>
<dbReference type="PANTHER" id="PTHR46953">
    <property type="entry name" value="G-PROTEIN COUPLED RECEPTOR MTH-LIKE 1-RELATED"/>
    <property type="match status" value="1"/>
</dbReference>
<evidence type="ECO:0000256" key="5">
    <source>
        <dbReference type="SAM" id="MobiDB-lite"/>
    </source>
</evidence>
<evidence type="ECO:0000256" key="3">
    <source>
        <dbReference type="ARBA" id="ARBA00022989"/>
    </source>
</evidence>
<evidence type="ECO:0000313" key="9">
    <source>
        <dbReference type="EMBL" id="CAL4122667.1"/>
    </source>
</evidence>
<feature type="signal peptide" evidence="7">
    <location>
        <begin position="1"/>
        <end position="23"/>
    </location>
</feature>
<evidence type="ECO:0000256" key="1">
    <source>
        <dbReference type="ARBA" id="ARBA00004141"/>
    </source>
</evidence>
<feature type="transmembrane region" description="Helical" evidence="6">
    <location>
        <begin position="483"/>
        <end position="511"/>
    </location>
</feature>
<feature type="domain" description="G-protein coupled receptors family 2 profile 2" evidence="8">
    <location>
        <begin position="421"/>
        <end position="546"/>
    </location>
</feature>
<keyword evidence="7" id="KW-0732">Signal</keyword>
<keyword evidence="4 6" id="KW-0472">Membrane</keyword>
<keyword evidence="10" id="KW-1185">Reference proteome</keyword>
<evidence type="ECO:0000256" key="4">
    <source>
        <dbReference type="ARBA" id="ARBA00023136"/>
    </source>
</evidence>
<keyword evidence="2 6" id="KW-0812">Transmembrane</keyword>
<feature type="transmembrane region" description="Helical" evidence="6">
    <location>
        <begin position="523"/>
        <end position="546"/>
    </location>
</feature>
<comment type="caution">
    <text evidence="9">The sequence shown here is derived from an EMBL/GenBank/DDBJ whole genome shotgun (WGS) entry which is preliminary data.</text>
</comment>
<dbReference type="Proteomes" id="UP001497623">
    <property type="component" value="Unassembled WGS sequence"/>
</dbReference>
<organism evidence="9 10">
    <name type="scientific">Meganyctiphanes norvegica</name>
    <name type="common">Northern krill</name>
    <name type="synonym">Thysanopoda norvegica</name>
    <dbReference type="NCBI Taxonomy" id="48144"/>
    <lineage>
        <taxon>Eukaryota</taxon>
        <taxon>Metazoa</taxon>
        <taxon>Ecdysozoa</taxon>
        <taxon>Arthropoda</taxon>
        <taxon>Crustacea</taxon>
        <taxon>Multicrustacea</taxon>
        <taxon>Malacostraca</taxon>
        <taxon>Eumalacostraca</taxon>
        <taxon>Eucarida</taxon>
        <taxon>Euphausiacea</taxon>
        <taxon>Euphausiidae</taxon>
        <taxon>Meganyctiphanes</taxon>
    </lineage>
</organism>
<accession>A0AAV2RH49</accession>
<feature type="region of interest" description="Disordered" evidence="5">
    <location>
        <begin position="32"/>
        <end position="55"/>
    </location>
</feature>
<dbReference type="GO" id="GO:0004930">
    <property type="term" value="F:G protein-coupled receptor activity"/>
    <property type="evidence" value="ECO:0007669"/>
    <property type="project" value="InterPro"/>
</dbReference>
<proteinExistence type="predicted"/>
<dbReference type="GO" id="GO:0007166">
    <property type="term" value="P:cell surface receptor signaling pathway"/>
    <property type="evidence" value="ECO:0007669"/>
    <property type="project" value="InterPro"/>
</dbReference>